<dbReference type="InterPro" id="IPR011708">
    <property type="entry name" value="DNA_pol3_alpha_NTPase_dom"/>
</dbReference>
<reference evidence="3" key="1">
    <citation type="journal article" date="2017" name="Appl. Environ. Microbiol.">
        <title>Genomic analysis of Calderihabitans maritimus KKC1, a thermophilic hydrogenogenic carboxydotrophic bacterium isolated from marine sediment.</title>
        <authorList>
            <person name="Omae K."/>
            <person name="Yoneda Y."/>
            <person name="Fukuyama Y."/>
            <person name="Yoshida T."/>
            <person name="Sako Y."/>
        </authorList>
    </citation>
    <scope>NUCLEOTIDE SEQUENCE [LARGE SCALE GENOMIC DNA]</scope>
    <source>
        <strain evidence="3">KKC1</strain>
    </source>
</reference>
<dbReference type="InterPro" id="IPR016195">
    <property type="entry name" value="Pol/histidinol_Pase-like"/>
</dbReference>
<dbReference type="GO" id="GO:0008408">
    <property type="term" value="F:3'-5' exonuclease activity"/>
    <property type="evidence" value="ECO:0007669"/>
    <property type="project" value="InterPro"/>
</dbReference>
<dbReference type="CDD" id="cd12113">
    <property type="entry name" value="PHP_PolIIIA_DnaE3"/>
    <property type="match status" value="1"/>
</dbReference>
<dbReference type="Proteomes" id="UP000197032">
    <property type="component" value="Unassembled WGS sequence"/>
</dbReference>
<dbReference type="SUPFAM" id="SSF89550">
    <property type="entry name" value="PHP domain-like"/>
    <property type="match status" value="1"/>
</dbReference>
<evidence type="ECO:0000259" key="1">
    <source>
        <dbReference type="SMART" id="SM00481"/>
    </source>
</evidence>
<dbReference type="SMART" id="SM00481">
    <property type="entry name" value="POLIIIAc"/>
    <property type="match status" value="1"/>
</dbReference>
<dbReference type="Pfam" id="PF07733">
    <property type="entry name" value="DNA_pol3_alpha"/>
    <property type="match status" value="1"/>
</dbReference>
<dbReference type="InterPro" id="IPR004805">
    <property type="entry name" value="DnaE2/DnaE/PolC"/>
</dbReference>
<dbReference type="AlphaFoldDB" id="A0A1Z5HPR9"/>
<organism evidence="2 3">
    <name type="scientific">Calderihabitans maritimus</name>
    <dbReference type="NCBI Taxonomy" id="1246530"/>
    <lineage>
        <taxon>Bacteria</taxon>
        <taxon>Bacillati</taxon>
        <taxon>Bacillota</taxon>
        <taxon>Clostridia</taxon>
        <taxon>Neomoorellales</taxon>
        <taxon>Calderihabitantaceae</taxon>
        <taxon>Calderihabitans</taxon>
    </lineage>
</organism>
<comment type="caution">
    <text evidence="2">The sequence shown here is derived from an EMBL/GenBank/DDBJ whole genome shotgun (WGS) entry which is preliminary data.</text>
</comment>
<feature type="domain" description="Polymerase/histidinol phosphatase N-terminal" evidence="1">
    <location>
        <begin position="7"/>
        <end position="74"/>
    </location>
</feature>
<keyword evidence="3" id="KW-1185">Reference proteome</keyword>
<dbReference type="Gene3D" id="3.20.20.140">
    <property type="entry name" value="Metal-dependent hydrolases"/>
    <property type="match status" value="1"/>
</dbReference>
<name>A0A1Z5HPR9_9FIRM</name>
<accession>A0A1Z5HPR9</accession>
<dbReference type="GO" id="GO:0006260">
    <property type="term" value="P:DNA replication"/>
    <property type="evidence" value="ECO:0007669"/>
    <property type="project" value="InterPro"/>
</dbReference>
<dbReference type="PANTHER" id="PTHR32294">
    <property type="entry name" value="DNA POLYMERASE III SUBUNIT ALPHA"/>
    <property type="match status" value="1"/>
</dbReference>
<proteinExistence type="predicted"/>
<dbReference type="EMBL" id="BDGJ01000011">
    <property type="protein sequence ID" value="GAW91280.1"/>
    <property type="molecule type" value="Genomic_DNA"/>
</dbReference>
<evidence type="ECO:0000313" key="2">
    <source>
        <dbReference type="EMBL" id="GAW91280.1"/>
    </source>
</evidence>
<dbReference type="RefSeq" id="WP_143288656.1">
    <property type="nucleotide sequence ID" value="NZ_BDGJ01000011.1"/>
</dbReference>
<protein>
    <submittedName>
        <fullName evidence="2">DNA polymerase III catalytic subunit, DnaE type</fullName>
    </submittedName>
</protein>
<gene>
    <name evidence="2" type="ORF">KKC1_04420</name>
</gene>
<dbReference type="Pfam" id="PF02811">
    <property type="entry name" value="PHP"/>
    <property type="match status" value="1"/>
</dbReference>
<dbReference type="InterPro" id="IPR003141">
    <property type="entry name" value="Pol/His_phosphatase_N"/>
</dbReference>
<dbReference type="InterPro" id="IPR004013">
    <property type="entry name" value="PHP_dom"/>
</dbReference>
<sequence length="347" mass="39918">MAGGDFVHLHVHSQYSLLDGAGRVEQLVEAAADRGMKALSITDHGVMYGVIDFYKAAKARGIKPIIGAEVYLARRTRHDRQPQVDDSPYHLVLLAENQTGYKNLMELVTRSFLEGFYYKPRVDMELLKQYSSGLIALSGCVAGEIPELILEGRYEQAKEAARRYRRIFGPNNFFLELQDHGLNEQKRVNPLLVQLARELNIPLVATNDVHYVRRQDARIHDVLLCIQTGKTLEDTDRLRFSTEEFYLKSAGEMYQIFEKYPEALANTLAIAERCQVELEFGQLHLPDYQVPPGYDLDSYLKELCYRGLKERFGEPPQEAKERLDYELKIIRQMGYSGYFLIVWDLVN</sequence>
<feature type="non-terminal residue" evidence="2">
    <location>
        <position position="347"/>
    </location>
</feature>
<evidence type="ECO:0000313" key="3">
    <source>
        <dbReference type="Proteomes" id="UP000197032"/>
    </source>
</evidence>
<dbReference type="PANTHER" id="PTHR32294:SF0">
    <property type="entry name" value="DNA POLYMERASE III SUBUNIT ALPHA"/>
    <property type="match status" value="1"/>
</dbReference>
<dbReference type="OrthoDB" id="9803237at2"/>